<gene>
    <name evidence="9" type="ORF">AOZ06_17915</name>
</gene>
<evidence type="ECO:0000256" key="1">
    <source>
        <dbReference type="ARBA" id="ARBA00004651"/>
    </source>
</evidence>
<dbReference type="AlphaFoldDB" id="A0A0N9HNL2"/>
<protein>
    <recommendedName>
        <fullName evidence="11">Iron ABC transporter permease</fullName>
    </recommendedName>
</protein>
<evidence type="ECO:0000256" key="2">
    <source>
        <dbReference type="ARBA" id="ARBA00007935"/>
    </source>
</evidence>
<evidence type="ECO:0000313" key="10">
    <source>
        <dbReference type="Proteomes" id="UP000063699"/>
    </source>
</evidence>
<dbReference type="RefSeq" id="WP_054290449.1">
    <property type="nucleotide sequence ID" value="NZ_CP012752.1"/>
</dbReference>
<evidence type="ECO:0000256" key="7">
    <source>
        <dbReference type="ARBA" id="ARBA00023136"/>
    </source>
</evidence>
<dbReference type="KEGG" id="kphy:AOZ06_17915"/>
<dbReference type="InterPro" id="IPR000522">
    <property type="entry name" value="ABC_transptr_permease_BtuC"/>
</dbReference>
<proteinExistence type="inferred from homology"/>
<dbReference type="SUPFAM" id="SSF81345">
    <property type="entry name" value="ABC transporter involved in vitamin B12 uptake, BtuC"/>
    <property type="match status" value="1"/>
</dbReference>
<keyword evidence="10" id="KW-1185">Reference proteome</keyword>
<evidence type="ECO:0000256" key="6">
    <source>
        <dbReference type="ARBA" id="ARBA00022989"/>
    </source>
</evidence>
<evidence type="ECO:0000256" key="8">
    <source>
        <dbReference type="SAM" id="Phobius"/>
    </source>
</evidence>
<keyword evidence="3" id="KW-0813">Transport</keyword>
<feature type="transmembrane region" description="Helical" evidence="8">
    <location>
        <begin position="131"/>
        <end position="150"/>
    </location>
</feature>
<dbReference type="CDD" id="cd06550">
    <property type="entry name" value="TM_ABC_iron-siderophores_like"/>
    <property type="match status" value="1"/>
</dbReference>
<dbReference type="Pfam" id="PF01032">
    <property type="entry name" value="FecCD"/>
    <property type="match status" value="1"/>
</dbReference>
<organism evidence="9 10">
    <name type="scientific">Kibdelosporangium phytohabitans</name>
    <dbReference type="NCBI Taxonomy" id="860235"/>
    <lineage>
        <taxon>Bacteria</taxon>
        <taxon>Bacillati</taxon>
        <taxon>Actinomycetota</taxon>
        <taxon>Actinomycetes</taxon>
        <taxon>Pseudonocardiales</taxon>
        <taxon>Pseudonocardiaceae</taxon>
        <taxon>Kibdelosporangium</taxon>
    </lineage>
</organism>
<dbReference type="PANTHER" id="PTHR30472:SF24">
    <property type="entry name" value="FERRIC ENTEROBACTIN TRANSPORT SYSTEM PERMEASE PROTEIN FEPG"/>
    <property type="match status" value="1"/>
</dbReference>
<accession>A0A0N9HNL2</accession>
<dbReference type="STRING" id="860235.AOZ06_17915"/>
<keyword evidence="5 8" id="KW-0812">Transmembrane</keyword>
<feature type="transmembrane region" description="Helical" evidence="8">
    <location>
        <begin position="249"/>
        <end position="276"/>
    </location>
</feature>
<comment type="similarity">
    <text evidence="2">Belongs to the binding-protein-dependent transport system permease family. FecCD subfamily.</text>
</comment>
<reference evidence="9 10" key="1">
    <citation type="submission" date="2015-07" db="EMBL/GenBank/DDBJ databases">
        <title>Genome sequencing of Kibdelosporangium phytohabitans.</title>
        <authorList>
            <person name="Qin S."/>
            <person name="Xing K."/>
        </authorList>
    </citation>
    <scope>NUCLEOTIDE SEQUENCE [LARGE SCALE GENOMIC DNA]</scope>
    <source>
        <strain evidence="9 10">KLBMP1111</strain>
    </source>
</reference>
<name>A0A0N9HNL2_9PSEU</name>
<dbReference type="GO" id="GO:0022857">
    <property type="term" value="F:transmembrane transporter activity"/>
    <property type="evidence" value="ECO:0007669"/>
    <property type="project" value="InterPro"/>
</dbReference>
<evidence type="ECO:0000313" key="9">
    <source>
        <dbReference type="EMBL" id="ALG08542.1"/>
    </source>
</evidence>
<dbReference type="OrthoDB" id="4455417at2"/>
<dbReference type="GO" id="GO:0033214">
    <property type="term" value="P:siderophore-iron import into cell"/>
    <property type="evidence" value="ECO:0007669"/>
    <property type="project" value="TreeGrafter"/>
</dbReference>
<feature type="transmembrane region" description="Helical" evidence="8">
    <location>
        <begin position="318"/>
        <end position="337"/>
    </location>
</feature>
<dbReference type="InterPro" id="IPR037294">
    <property type="entry name" value="ABC_BtuC-like"/>
</dbReference>
<feature type="transmembrane region" description="Helical" evidence="8">
    <location>
        <begin position="206"/>
        <end position="229"/>
    </location>
</feature>
<feature type="transmembrane region" description="Helical" evidence="8">
    <location>
        <begin position="106"/>
        <end position="124"/>
    </location>
</feature>
<dbReference type="Proteomes" id="UP000063699">
    <property type="component" value="Chromosome"/>
</dbReference>
<feature type="transmembrane region" description="Helical" evidence="8">
    <location>
        <begin position="283"/>
        <end position="303"/>
    </location>
</feature>
<keyword evidence="4" id="KW-1003">Cell membrane</keyword>
<keyword evidence="7 8" id="KW-0472">Membrane</keyword>
<feature type="transmembrane region" description="Helical" evidence="8">
    <location>
        <begin position="20"/>
        <end position="39"/>
    </location>
</feature>
<evidence type="ECO:0008006" key="11">
    <source>
        <dbReference type="Google" id="ProtNLM"/>
    </source>
</evidence>
<dbReference type="EMBL" id="CP012752">
    <property type="protein sequence ID" value="ALG08542.1"/>
    <property type="molecule type" value="Genomic_DNA"/>
</dbReference>
<feature type="transmembrane region" description="Helical" evidence="8">
    <location>
        <begin position="156"/>
        <end position="179"/>
    </location>
</feature>
<keyword evidence="6 8" id="KW-1133">Transmembrane helix</keyword>
<comment type="subcellular location">
    <subcellularLocation>
        <location evidence="1">Cell membrane</location>
        <topology evidence="1">Multi-pass membrane protein</topology>
    </subcellularLocation>
</comment>
<evidence type="ECO:0000256" key="4">
    <source>
        <dbReference type="ARBA" id="ARBA00022475"/>
    </source>
</evidence>
<sequence length="345" mass="34839">MSARSSIRVAGLSLRYSPRAFATSALLGVLVVVLVGYALTVGKFTIPVGQVLSMLTGTPGPQGVDYVFRAVRMPRVLTGVLVGIMFGVAGDIIQSLSRNPLGSPDVLGFGGGAATGALLQILVFGGGAAAVAGSAIAGAFATAILVYVIAYRRGVVSYRLVLAGIGIAALLAAVNRYLLISADLNEAYRAAVWLTGSLLDRTWDHVTIATVAAAVLIPAAFVLSTRLTLLEMGDDTSAGLGVTPERSRAALFVIAVGLTGAAVASAGPIAFVALAAPHIARRLVNAAGPSLAASGLVGAVLLLGADLACQQVFPTGDLPAGVATGALGGLYLAIVLGTRWRRAVR</sequence>
<dbReference type="Gene3D" id="1.10.3470.10">
    <property type="entry name" value="ABC transporter involved in vitamin B12 uptake, BtuC"/>
    <property type="match status" value="1"/>
</dbReference>
<dbReference type="PANTHER" id="PTHR30472">
    <property type="entry name" value="FERRIC ENTEROBACTIN TRANSPORT SYSTEM PERMEASE PROTEIN"/>
    <property type="match status" value="1"/>
</dbReference>
<evidence type="ECO:0000256" key="3">
    <source>
        <dbReference type="ARBA" id="ARBA00022448"/>
    </source>
</evidence>
<feature type="transmembrane region" description="Helical" evidence="8">
    <location>
        <begin position="76"/>
        <end position="94"/>
    </location>
</feature>
<dbReference type="GO" id="GO:0005886">
    <property type="term" value="C:plasma membrane"/>
    <property type="evidence" value="ECO:0007669"/>
    <property type="project" value="UniProtKB-SubCell"/>
</dbReference>
<evidence type="ECO:0000256" key="5">
    <source>
        <dbReference type="ARBA" id="ARBA00022692"/>
    </source>
</evidence>